<keyword evidence="1" id="KW-0863">Zinc-finger</keyword>
<dbReference type="InterPro" id="IPR036875">
    <property type="entry name" value="Znf_CCHC_sf"/>
</dbReference>
<dbReference type="AlphaFoldDB" id="A0A9P6KFG8"/>
<keyword evidence="1" id="KW-0479">Metal-binding</keyword>
<dbReference type="InterPro" id="IPR001878">
    <property type="entry name" value="Znf_CCHC"/>
</dbReference>
<accession>A0A9P6KFG8</accession>
<evidence type="ECO:0000259" key="2">
    <source>
        <dbReference type="PROSITE" id="PS50158"/>
    </source>
</evidence>
<feature type="domain" description="CCHC-type" evidence="2">
    <location>
        <begin position="160"/>
        <end position="175"/>
    </location>
</feature>
<dbReference type="Gene3D" id="4.10.60.10">
    <property type="entry name" value="Zinc finger, CCHC-type"/>
    <property type="match status" value="1"/>
</dbReference>
<gene>
    <name evidence="3" type="ORF">BGW38_010820</name>
</gene>
<dbReference type="Proteomes" id="UP000780801">
    <property type="component" value="Unassembled WGS sequence"/>
</dbReference>
<evidence type="ECO:0000313" key="4">
    <source>
        <dbReference type="Proteomes" id="UP000780801"/>
    </source>
</evidence>
<evidence type="ECO:0000313" key="3">
    <source>
        <dbReference type="EMBL" id="KAF9582745.1"/>
    </source>
</evidence>
<reference evidence="3" key="1">
    <citation type="journal article" date="2020" name="Fungal Divers.">
        <title>Resolving the Mortierellaceae phylogeny through synthesis of multi-gene phylogenetics and phylogenomics.</title>
        <authorList>
            <person name="Vandepol N."/>
            <person name="Liber J."/>
            <person name="Desiro A."/>
            <person name="Na H."/>
            <person name="Kennedy M."/>
            <person name="Barry K."/>
            <person name="Grigoriev I.V."/>
            <person name="Miller A.N."/>
            <person name="O'Donnell K."/>
            <person name="Stajich J.E."/>
            <person name="Bonito G."/>
        </authorList>
    </citation>
    <scope>NUCLEOTIDE SEQUENCE</scope>
    <source>
        <strain evidence="3">KOD1015</strain>
    </source>
</reference>
<dbReference type="Pfam" id="PF00098">
    <property type="entry name" value="zf-CCHC"/>
    <property type="match status" value="1"/>
</dbReference>
<comment type="caution">
    <text evidence="3">The sequence shown here is derived from an EMBL/GenBank/DDBJ whole genome shotgun (WGS) entry which is preliminary data.</text>
</comment>
<sequence length="189" mass="21773">MGDKAGSSTTESKSKAVYDFYEVDYKIYQEMHDLRMTTTVKAHTDKMRRLLAALLSTKDSPEVKKSVEATAEYYFIKGCPRDLQLELRLRRIGRELTVYNIFQMAEEFDQICHYQPDVDETGTTESDPSAQSSVLATRDNKRLQPLTASERQWLRENNGCFKCRKLGHISHECTRGLKNPKGPRRGSRQ</sequence>
<dbReference type="EMBL" id="JAABOA010000942">
    <property type="protein sequence ID" value="KAF9582745.1"/>
    <property type="molecule type" value="Genomic_DNA"/>
</dbReference>
<organism evidence="3 4">
    <name type="scientific">Lunasporangiospora selenospora</name>
    <dbReference type="NCBI Taxonomy" id="979761"/>
    <lineage>
        <taxon>Eukaryota</taxon>
        <taxon>Fungi</taxon>
        <taxon>Fungi incertae sedis</taxon>
        <taxon>Mucoromycota</taxon>
        <taxon>Mortierellomycotina</taxon>
        <taxon>Mortierellomycetes</taxon>
        <taxon>Mortierellales</taxon>
        <taxon>Mortierellaceae</taxon>
        <taxon>Lunasporangiospora</taxon>
    </lineage>
</organism>
<dbReference type="GO" id="GO:0003676">
    <property type="term" value="F:nucleic acid binding"/>
    <property type="evidence" value="ECO:0007669"/>
    <property type="project" value="InterPro"/>
</dbReference>
<name>A0A9P6KFG8_9FUNG</name>
<dbReference type="GO" id="GO:0008270">
    <property type="term" value="F:zinc ion binding"/>
    <property type="evidence" value="ECO:0007669"/>
    <property type="project" value="UniProtKB-KW"/>
</dbReference>
<proteinExistence type="predicted"/>
<dbReference type="SUPFAM" id="SSF57756">
    <property type="entry name" value="Retrovirus zinc finger-like domains"/>
    <property type="match status" value="1"/>
</dbReference>
<keyword evidence="4" id="KW-1185">Reference proteome</keyword>
<evidence type="ECO:0000256" key="1">
    <source>
        <dbReference type="PROSITE-ProRule" id="PRU00047"/>
    </source>
</evidence>
<keyword evidence="1" id="KW-0862">Zinc</keyword>
<protein>
    <recommendedName>
        <fullName evidence="2">CCHC-type domain-containing protein</fullName>
    </recommendedName>
</protein>
<dbReference type="PROSITE" id="PS50158">
    <property type="entry name" value="ZF_CCHC"/>
    <property type="match status" value="1"/>
</dbReference>
<dbReference type="OrthoDB" id="2430210at2759"/>